<dbReference type="SMART" id="SM00636">
    <property type="entry name" value="Glyco_18"/>
    <property type="match status" value="1"/>
</dbReference>
<dbReference type="GO" id="GO:0005975">
    <property type="term" value="P:carbohydrate metabolic process"/>
    <property type="evidence" value="ECO:0007669"/>
    <property type="project" value="InterPro"/>
</dbReference>
<dbReference type="GO" id="GO:0008061">
    <property type="term" value="F:chitin binding"/>
    <property type="evidence" value="ECO:0007669"/>
    <property type="project" value="InterPro"/>
</dbReference>
<dbReference type="AlphaFoldDB" id="A0A0N4YEJ9"/>
<dbReference type="Proteomes" id="UP000271162">
    <property type="component" value="Unassembled WGS sequence"/>
</dbReference>
<dbReference type="GO" id="GO:0006032">
    <property type="term" value="P:chitin catabolic process"/>
    <property type="evidence" value="ECO:0007669"/>
    <property type="project" value="UniProtKB-ARBA"/>
</dbReference>
<accession>A0A0N4YEJ9</accession>
<protein>
    <submittedName>
        <fullName evidence="9">Glyco_18 domain-containing protein</fullName>
    </submittedName>
</protein>
<organism evidence="9">
    <name type="scientific">Nippostrongylus brasiliensis</name>
    <name type="common">Rat hookworm</name>
    <dbReference type="NCBI Taxonomy" id="27835"/>
    <lineage>
        <taxon>Eukaryota</taxon>
        <taxon>Metazoa</taxon>
        <taxon>Ecdysozoa</taxon>
        <taxon>Nematoda</taxon>
        <taxon>Chromadorea</taxon>
        <taxon>Rhabditida</taxon>
        <taxon>Rhabditina</taxon>
        <taxon>Rhabditomorpha</taxon>
        <taxon>Strongyloidea</taxon>
        <taxon>Heligmosomidae</taxon>
        <taxon>Nippostrongylus</taxon>
    </lineage>
</organism>
<evidence type="ECO:0000256" key="2">
    <source>
        <dbReference type="ARBA" id="ARBA00023295"/>
    </source>
</evidence>
<dbReference type="PROSITE" id="PS51910">
    <property type="entry name" value="GH18_2"/>
    <property type="match status" value="1"/>
</dbReference>
<dbReference type="OMA" id="RDYLMEY"/>
<sequence>MGTFILLFLLFAQVFANKYHVVCYYNWNDPPLKHVDSSLCTHIILIGQLHLDNLGHLQLPPSLISQEFYTLKRSRPELKLLVCLTGPNEAFTALVSSSENIVGLARSARDYLMEYTLDGMDIDWEFPTWSSDASLTDRMKFPLLLKAIRKEFKEELLVTVAVSGPPTITKVAYDPSAFNKYVDLVHVMNYDFHIFSYLHPFVGFNAPLKRLTGKDKLWLSFEDEQSISAKAKYAKELQIAGVMVYHIGSDDVYGRCGNGKSPLLRTINEQVLGLNDS</sequence>
<name>A0A0N4YEJ9_NIPBR</name>
<dbReference type="GO" id="GO:0004568">
    <property type="term" value="F:chitinase activity"/>
    <property type="evidence" value="ECO:0007669"/>
    <property type="project" value="UniProtKB-ARBA"/>
</dbReference>
<evidence type="ECO:0000313" key="9">
    <source>
        <dbReference type="WBParaSite" id="NBR_0001512601-mRNA-1"/>
    </source>
</evidence>
<dbReference type="Gene3D" id="3.20.20.80">
    <property type="entry name" value="Glycosidases"/>
    <property type="match status" value="1"/>
</dbReference>
<dbReference type="PANTHER" id="PTHR11177:SF317">
    <property type="entry name" value="CHITINASE 12-RELATED"/>
    <property type="match status" value="1"/>
</dbReference>
<keyword evidence="8" id="KW-1185">Reference proteome</keyword>
<evidence type="ECO:0000256" key="4">
    <source>
        <dbReference type="RuleBase" id="RU004453"/>
    </source>
</evidence>
<comment type="similarity">
    <text evidence="4">Belongs to the glycosyl hydrolase 18 family.</text>
</comment>
<feature type="signal peptide" evidence="5">
    <location>
        <begin position="1"/>
        <end position="16"/>
    </location>
</feature>
<evidence type="ECO:0000313" key="7">
    <source>
        <dbReference type="EMBL" id="VDL78721.1"/>
    </source>
</evidence>
<dbReference type="Pfam" id="PF00704">
    <property type="entry name" value="Glyco_hydro_18"/>
    <property type="match status" value="1"/>
</dbReference>
<dbReference type="GO" id="GO:0005576">
    <property type="term" value="C:extracellular region"/>
    <property type="evidence" value="ECO:0007669"/>
    <property type="project" value="TreeGrafter"/>
</dbReference>
<keyword evidence="1 3" id="KW-0378">Hydrolase</keyword>
<gene>
    <name evidence="7" type="ORF">NBR_LOCUS15127</name>
</gene>
<keyword evidence="2 3" id="KW-0326">Glycosidase</keyword>
<dbReference type="STRING" id="27835.A0A0N4YEJ9"/>
<evidence type="ECO:0000256" key="1">
    <source>
        <dbReference type="ARBA" id="ARBA00022801"/>
    </source>
</evidence>
<reference evidence="9" key="1">
    <citation type="submission" date="2017-02" db="UniProtKB">
        <authorList>
            <consortium name="WormBaseParasite"/>
        </authorList>
    </citation>
    <scope>IDENTIFICATION</scope>
</reference>
<proteinExistence type="inferred from homology"/>
<evidence type="ECO:0000256" key="5">
    <source>
        <dbReference type="SAM" id="SignalP"/>
    </source>
</evidence>
<keyword evidence="5" id="KW-0732">Signal</keyword>
<evidence type="ECO:0000259" key="6">
    <source>
        <dbReference type="PROSITE" id="PS51910"/>
    </source>
</evidence>
<dbReference type="InterPro" id="IPR011583">
    <property type="entry name" value="Chitinase_II/V-like_cat"/>
</dbReference>
<dbReference type="InterPro" id="IPR001223">
    <property type="entry name" value="Glyco_hydro18_cat"/>
</dbReference>
<dbReference type="WBParaSite" id="NBR_0001512601-mRNA-1">
    <property type="protein sequence ID" value="NBR_0001512601-mRNA-1"/>
    <property type="gene ID" value="NBR_0001512601"/>
</dbReference>
<evidence type="ECO:0000313" key="8">
    <source>
        <dbReference type="Proteomes" id="UP000271162"/>
    </source>
</evidence>
<dbReference type="PANTHER" id="PTHR11177">
    <property type="entry name" value="CHITINASE"/>
    <property type="match status" value="1"/>
</dbReference>
<dbReference type="InterPro" id="IPR050314">
    <property type="entry name" value="Glycosyl_Hydrlase_18"/>
</dbReference>
<evidence type="ECO:0000256" key="3">
    <source>
        <dbReference type="RuleBase" id="RU000489"/>
    </source>
</evidence>
<dbReference type="PROSITE" id="PS01095">
    <property type="entry name" value="GH18_1"/>
    <property type="match status" value="1"/>
</dbReference>
<feature type="chain" id="PRO_5043125536" evidence="5">
    <location>
        <begin position="17"/>
        <end position="277"/>
    </location>
</feature>
<dbReference type="EMBL" id="UYSL01021611">
    <property type="protein sequence ID" value="VDL78721.1"/>
    <property type="molecule type" value="Genomic_DNA"/>
</dbReference>
<feature type="domain" description="GH18" evidence="6">
    <location>
        <begin position="19"/>
        <end position="274"/>
    </location>
</feature>
<dbReference type="InterPro" id="IPR001579">
    <property type="entry name" value="Glyco_hydro_18_chit_AS"/>
</dbReference>
<dbReference type="SUPFAM" id="SSF51445">
    <property type="entry name" value="(Trans)glycosidases"/>
    <property type="match status" value="1"/>
</dbReference>
<dbReference type="InterPro" id="IPR017853">
    <property type="entry name" value="GH"/>
</dbReference>
<reference evidence="7 8" key="2">
    <citation type="submission" date="2018-11" db="EMBL/GenBank/DDBJ databases">
        <authorList>
            <consortium name="Pathogen Informatics"/>
        </authorList>
    </citation>
    <scope>NUCLEOTIDE SEQUENCE [LARGE SCALE GENOMIC DNA]</scope>
</reference>